<dbReference type="Proteomes" id="UP000198211">
    <property type="component" value="Unassembled WGS sequence"/>
</dbReference>
<dbReference type="InterPro" id="IPR015943">
    <property type="entry name" value="WD40/YVTN_repeat-like_dom_sf"/>
</dbReference>
<dbReference type="Gene3D" id="2.130.10.10">
    <property type="entry name" value="YVTN repeat-like/Quinoprotein amine dehydrogenase"/>
    <property type="match status" value="2"/>
</dbReference>
<dbReference type="PROSITE" id="PS50294">
    <property type="entry name" value="WD_REPEATS_REGION"/>
    <property type="match status" value="2"/>
</dbReference>
<accession>A0A225WZB9</accession>
<dbReference type="InterPro" id="IPR020472">
    <property type="entry name" value="WD40_PAC1"/>
</dbReference>
<evidence type="ECO:0000256" key="1">
    <source>
        <dbReference type="ARBA" id="ARBA00022574"/>
    </source>
</evidence>
<evidence type="ECO:0000256" key="4">
    <source>
        <dbReference type="SAM" id="MobiDB-lite"/>
    </source>
</evidence>
<feature type="repeat" description="WD" evidence="3">
    <location>
        <begin position="712"/>
        <end position="749"/>
    </location>
</feature>
<dbReference type="PANTHER" id="PTHR46362:SF1">
    <property type="entry name" value="GEM-ASSOCIATED PROTEIN 5"/>
    <property type="match status" value="1"/>
</dbReference>
<comment type="caution">
    <text evidence="6">The sequence shown here is derived from an EMBL/GenBank/DDBJ whole genome shotgun (WGS) entry which is preliminary data.</text>
</comment>
<protein>
    <recommendedName>
        <fullName evidence="5">Gem-associated protein 5 TPR domain-containing protein</fullName>
    </recommendedName>
</protein>
<feature type="repeat" description="WD" evidence="3">
    <location>
        <begin position="756"/>
        <end position="796"/>
    </location>
</feature>
<dbReference type="EMBL" id="NBNE01000139">
    <property type="protein sequence ID" value="OWZ22407.1"/>
    <property type="molecule type" value="Genomic_DNA"/>
</dbReference>
<dbReference type="SMART" id="SM00320">
    <property type="entry name" value="WD40"/>
    <property type="match status" value="11"/>
</dbReference>
<feature type="region of interest" description="Disordered" evidence="4">
    <location>
        <begin position="791"/>
        <end position="817"/>
    </location>
</feature>
<evidence type="ECO:0000313" key="7">
    <source>
        <dbReference type="Proteomes" id="UP000198211"/>
    </source>
</evidence>
<dbReference type="InterPro" id="IPR036322">
    <property type="entry name" value="WD40_repeat_dom_sf"/>
</dbReference>
<keyword evidence="7" id="KW-1185">Reference proteome</keyword>
<feature type="repeat" description="WD" evidence="3">
    <location>
        <begin position="271"/>
        <end position="293"/>
    </location>
</feature>
<proteinExistence type="predicted"/>
<dbReference type="PRINTS" id="PR00320">
    <property type="entry name" value="GPROTEINBRPT"/>
</dbReference>
<evidence type="ECO:0000259" key="5">
    <source>
        <dbReference type="Pfam" id="PF23774"/>
    </source>
</evidence>
<dbReference type="GO" id="GO:0000387">
    <property type="term" value="P:spliceosomal snRNP assembly"/>
    <property type="evidence" value="ECO:0007669"/>
    <property type="project" value="TreeGrafter"/>
</dbReference>
<gene>
    <name evidence="6" type="ORF">PHMEG_0002896</name>
</gene>
<reference evidence="7" key="1">
    <citation type="submission" date="2017-03" db="EMBL/GenBank/DDBJ databases">
        <title>Phytopthora megakarya and P. palmivora, two closely related causual agents of cacao black pod achieved similar genome size and gene model numbers by different mechanisms.</title>
        <authorList>
            <person name="Ali S."/>
            <person name="Shao J."/>
            <person name="Larry D.J."/>
            <person name="Kronmiller B."/>
            <person name="Shen D."/>
            <person name="Strem M.D."/>
            <person name="Melnick R.L."/>
            <person name="Guiltinan M.J."/>
            <person name="Tyler B.M."/>
            <person name="Meinhardt L.W."/>
            <person name="Bailey B.A."/>
        </authorList>
    </citation>
    <scope>NUCLEOTIDE SEQUENCE [LARGE SCALE GENOMIC DNA]</scope>
    <source>
        <strain evidence="7">zdho120</strain>
    </source>
</reference>
<dbReference type="Pfam" id="PF23774">
    <property type="entry name" value="TPR_GEMI5"/>
    <property type="match status" value="1"/>
</dbReference>
<keyword evidence="1 3" id="KW-0853">WD repeat</keyword>
<name>A0A225WZB9_9STRA</name>
<dbReference type="Pfam" id="PF00400">
    <property type="entry name" value="WD40"/>
    <property type="match status" value="4"/>
</dbReference>
<dbReference type="STRING" id="4795.A0A225WZB9"/>
<dbReference type="GO" id="GO:0032797">
    <property type="term" value="C:SMN complex"/>
    <property type="evidence" value="ECO:0007669"/>
    <property type="project" value="TreeGrafter"/>
</dbReference>
<sequence>MEMGAAVAKEGHGDMLSTVHGKDHLRLLPPSANWYCSKICDWGRSDVFGLLFAFGAKNSVFIYQVGKGLELQEDKTVVNMVTSGDARDGVKVSFFAQLVRGKRDRRVTAVQFLTDSTGELRLVCGGEEGSVQIWDVASLTMIEQHRKHKAEVMAVTVSTALDATFVVAGDRQGRISAWERDTGKVSVFMPISGDGVHSMAISPHDKTLVAVGYRSGILCLVDASQGIIRHRLAGHDQELQCVAWKSTIRINRSGSEGEDSMEAESDRVIWLASSSRDKTIKVWNITASEEPALEQVLRLPTGKQGMSFTQTKQLWLPVAWSVDDTRHSPEKHCLWSGSFDGSLFRWEWGMTTVNGSEQNRKNRCAQCKPVVVKGGHNRMLFSIVIVPTRKSAPTEEDAVTMLTVSLDRELRLWKEHMSSKSSSAICIEKLVGLGGHAYSVSHNAATGIVAAGIGDQSIRLWNVGPESTSITSDYQCDLLWKGLQSKVTCVRWHPFQHSILAYGMEDGRIGVYDIKAKKYNHFRTSHDREVQQLQWIVLQPKDTGGAIDDFLESIQQLEAAQVEGQSLDEALYAQEGQARKNRGENDVKILLWSCDTGGCVLESNADAVDQKSLEVLPNCVAFEWEEQHGLVAVGRSNGVVEIVKWSECAENCTTMQHFHEHLETVTCLAWSKTTYYRLLASGGQDGKIFVYSVAETNPNDEILPSSQESRLLGSHSNKITNLKWCSVGDQHVLASASADGSVQVWNYTSLQMEACFNHHIGRVLSLEWVSSYVLVTGGEDQTLRLWDYREQRKETSSKRKKRGKVKQPQEIGTIASSPSAYQTAMQIQNGEVANADTVAVKSSANNCDDQSSVNSKPKKKNIVVFHPETKLTAAEIASACCRVARVNQQDSASDNMDGKNPNIPIDNLLAHTDRISLRDFFASESKRFRDKGEWESLANTLLLQGNVIEALQIVAKAGALTPTWISYAPMAGMDVWREMTNLYSHQLDSQGDNKAAAFHFLSIGKVRSAVASLVSGDSYIEAIALIRSRLGTNDPLLHDTLWKYTEFLSKRDRQGEIALTLLNIGSVKAKTRAIHKLVNTGDMIYVRAALDMLISSEKCVVKASNQPEMDQESDDDRLKFPASFFVSIAGLAISKNQCDVAETSGQLLQSPLVGSSSPSHRLMSCVLSILNAIDEHRLVRCTFTDVNGEMMANRVDDLLQAAAPKSVREFFEFLIRSRKEHDDEDAYHLYKHVMDKYASSKEWMVKRADQFWFQVLNACRRSGYWFDTDGEARVQEAQNLLVEANCFADIKNAVATSAHRTADTATTSLLQVAEGLLRFVLDSMSLSFIGALEQLRTTFLLLIQVNHVDVNNGTTSTRERNLTRSAGDLRLDVMSLLFPYSFAFPNELPQCGELEEEQLDTLVLWSSVLLSQCRIILASLATRDCADNLESMIRLLLHSLGIWFHDNASALNQGLMNADNQLQLHALMKEVLVSVHQLSHEHEENEQNRVDGQTGNMSKVSSKEALINDVNDMRSRLTWCDDNKNE</sequence>
<dbReference type="SUPFAM" id="SSF50978">
    <property type="entry name" value="WD40 repeat-like"/>
    <property type="match status" value="2"/>
</dbReference>
<organism evidence="6 7">
    <name type="scientific">Phytophthora megakarya</name>
    <dbReference type="NCBI Taxonomy" id="4795"/>
    <lineage>
        <taxon>Eukaryota</taxon>
        <taxon>Sar</taxon>
        <taxon>Stramenopiles</taxon>
        <taxon>Oomycota</taxon>
        <taxon>Peronosporomycetes</taxon>
        <taxon>Peronosporales</taxon>
        <taxon>Peronosporaceae</taxon>
        <taxon>Phytophthora</taxon>
    </lineage>
</organism>
<dbReference type="InterPro" id="IPR052640">
    <property type="entry name" value="Gemin-5"/>
</dbReference>
<dbReference type="InterPro" id="IPR001680">
    <property type="entry name" value="WD40_rpt"/>
</dbReference>
<dbReference type="PANTHER" id="PTHR46362">
    <property type="entry name" value="GEM-ASSOCIATED PROTEIN 5"/>
    <property type="match status" value="1"/>
</dbReference>
<keyword evidence="2" id="KW-0677">Repeat</keyword>
<dbReference type="PROSITE" id="PS50082">
    <property type="entry name" value="WD_REPEATS_2"/>
    <property type="match status" value="3"/>
</dbReference>
<feature type="domain" description="Gem-associated protein 5 TPR" evidence="5">
    <location>
        <begin position="912"/>
        <end position="1094"/>
    </location>
</feature>
<dbReference type="GO" id="GO:0003730">
    <property type="term" value="F:mRNA 3'-UTR binding"/>
    <property type="evidence" value="ECO:0007669"/>
    <property type="project" value="TreeGrafter"/>
</dbReference>
<dbReference type="GO" id="GO:0005634">
    <property type="term" value="C:nucleus"/>
    <property type="evidence" value="ECO:0007669"/>
    <property type="project" value="TreeGrafter"/>
</dbReference>
<dbReference type="OrthoDB" id="7326421at2759"/>
<evidence type="ECO:0000313" key="6">
    <source>
        <dbReference type="EMBL" id="OWZ22407.1"/>
    </source>
</evidence>
<dbReference type="InterPro" id="IPR056421">
    <property type="entry name" value="TPR_GEMI5"/>
</dbReference>
<evidence type="ECO:0000256" key="3">
    <source>
        <dbReference type="PROSITE-ProRule" id="PRU00221"/>
    </source>
</evidence>
<evidence type="ECO:0000256" key="2">
    <source>
        <dbReference type="ARBA" id="ARBA00022737"/>
    </source>
</evidence>